<dbReference type="KEGG" id="lcal:ATTO_15090"/>
<dbReference type="AlphaFoldDB" id="A0AAU9CUX9"/>
<proteinExistence type="predicted"/>
<protein>
    <submittedName>
        <fullName evidence="2">Uncharacterized protein</fullName>
    </submittedName>
</protein>
<name>A0AAU9CUX9_9ACTN</name>
<reference evidence="2" key="1">
    <citation type="submission" date="2021-11" db="EMBL/GenBank/DDBJ databases">
        <title>Complete genome sequence of Atopobiaceae bacterium TOC12.</title>
        <authorList>
            <person name="Morinaga K."/>
            <person name="Kusada H."/>
            <person name="Tamaki H."/>
        </authorList>
    </citation>
    <scope>NUCLEOTIDE SEQUENCE</scope>
    <source>
        <strain evidence="2">TOC12</strain>
    </source>
</reference>
<evidence type="ECO:0000256" key="1">
    <source>
        <dbReference type="SAM" id="Phobius"/>
    </source>
</evidence>
<dbReference type="EMBL" id="AP025285">
    <property type="protein sequence ID" value="BDC91637.1"/>
    <property type="molecule type" value="Genomic_DNA"/>
</dbReference>
<dbReference type="Proteomes" id="UP001431186">
    <property type="component" value="Chromosome"/>
</dbReference>
<organism evidence="2 3">
    <name type="scientific">Leptogranulimonas caecicola</name>
    <dbReference type="NCBI Taxonomy" id="2894156"/>
    <lineage>
        <taxon>Bacteria</taxon>
        <taxon>Bacillati</taxon>
        <taxon>Actinomycetota</taxon>
        <taxon>Coriobacteriia</taxon>
        <taxon>Coriobacteriales</taxon>
        <taxon>Kribbibacteriaceae</taxon>
        <taxon>Leptogranulimonas</taxon>
    </lineage>
</organism>
<accession>A0AAU9CUX9</accession>
<keyword evidence="1" id="KW-0812">Transmembrane</keyword>
<evidence type="ECO:0000313" key="3">
    <source>
        <dbReference type="Proteomes" id="UP001431186"/>
    </source>
</evidence>
<keyword evidence="1" id="KW-0472">Membrane</keyword>
<evidence type="ECO:0000313" key="2">
    <source>
        <dbReference type="EMBL" id="BDC91637.1"/>
    </source>
</evidence>
<feature type="transmembrane region" description="Helical" evidence="1">
    <location>
        <begin position="7"/>
        <end position="25"/>
    </location>
</feature>
<keyword evidence="1" id="KW-1133">Transmembrane helix</keyword>
<dbReference type="RefSeq" id="WP_265591592.1">
    <property type="nucleotide sequence ID" value="NZ_AP025285.1"/>
</dbReference>
<gene>
    <name evidence="2" type="ORF">ATTO_15090</name>
</gene>
<sequence>MNNTLQSVITGFVVFVILMVLLGLFVTGLRFFVNTLLPIGVVLFVAYIIWYLVKGRYQA</sequence>
<feature type="transmembrane region" description="Helical" evidence="1">
    <location>
        <begin position="31"/>
        <end position="53"/>
    </location>
</feature>
<keyword evidence="3" id="KW-1185">Reference proteome</keyword>